<keyword evidence="3" id="KW-1185">Reference proteome</keyword>
<proteinExistence type="predicted"/>
<protein>
    <recommendedName>
        <fullName evidence="1">HNH endonuclease 5 domain-containing protein</fullName>
    </recommendedName>
</protein>
<evidence type="ECO:0000259" key="1">
    <source>
        <dbReference type="Pfam" id="PF14279"/>
    </source>
</evidence>
<feature type="domain" description="HNH endonuclease 5" evidence="1">
    <location>
        <begin position="32"/>
        <end position="80"/>
    </location>
</feature>
<dbReference type="Proteomes" id="UP000319557">
    <property type="component" value="Chromosome"/>
</dbReference>
<dbReference type="KEGG" id="ruv:EC9_44650"/>
<reference evidence="2 3" key="1">
    <citation type="submission" date="2019-02" db="EMBL/GenBank/DDBJ databases">
        <title>Deep-cultivation of Planctomycetes and their phenomic and genomic characterization uncovers novel biology.</title>
        <authorList>
            <person name="Wiegand S."/>
            <person name="Jogler M."/>
            <person name="Boedeker C."/>
            <person name="Pinto D."/>
            <person name="Vollmers J."/>
            <person name="Rivas-Marin E."/>
            <person name="Kohn T."/>
            <person name="Peeters S.H."/>
            <person name="Heuer A."/>
            <person name="Rast P."/>
            <person name="Oberbeckmann S."/>
            <person name="Bunk B."/>
            <person name="Jeske O."/>
            <person name="Meyerdierks A."/>
            <person name="Storesund J.E."/>
            <person name="Kallscheuer N."/>
            <person name="Luecker S."/>
            <person name="Lage O.M."/>
            <person name="Pohl T."/>
            <person name="Merkel B.J."/>
            <person name="Hornburger P."/>
            <person name="Mueller R.-W."/>
            <person name="Bruemmer F."/>
            <person name="Labrenz M."/>
            <person name="Spormann A.M."/>
            <person name="Op den Camp H."/>
            <person name="Overmann J."/>
            <person name="Amann R."/>
            <person name="Jetten M.S.M."/>
            <person name="Mascher T."/>
            <person name="Medema M.H."/>
            <person name="Devos D.P."/>
            <person name="Kaster A.-K."/>
            <person name="Ovreas L."/>
            <person name="Rohde M."/>
            <person name="Galperin M.Y."/>
            <person name="Jogler C."/>
        </authorList>
    </citation>
    <scope>NUCLEOTIDE SEQUENCE [LARGE SCALE GENOMIC DNA]</scope>
    <source>
        <strain evidence="2 3">EC9</strain>
    </source>
</reference>
<dbReference type="AlphaFoldDB" id="A0A517M5W4"/>
<gene>
    <name evidence="2" type="ORF">EC9_44650</name>
</gene>
<sequence length="285" mass="32049">MTRDDKRFKFYHLRESLEAAGLATNNSDALICPLCWRETSYDDLSLEHMVPGTVGGTQRTLTCRTCNNDGGSNLDAHLSRYQVIADVFKGHGTLPAKISVKGKEVAANLEWGEDAKNFTVVGKASNPVSAAEIQQAFADGKVKQMNVTLPYKYSKNNFQTAVLRAAYLIVFQYFGYEWASHDVVQTIRRRIDDPSLELPRLASLVVELRNFNPPHDAQHYVVSRNVNDVKFLLAIVRVRKKTTSYLGAYLPVPLDGSERFFDLMEQAAKEHPGQSFKIPMTQIFT</sequence>
<evidence type="ECO:0000313" key="3">
    <source>
        <dbReference type="Proteomes" id="UP000319557"/>
    </source>
</evidence>
<dbReference type="EMBL" id="CP036261">
    <property type="protein sequence ID" value="QDS90258.1"/>
    <property type="molecule type" value="Genomic_DNA"/>
</dbReference>
<evidence type="ECO:0000313" key="2">
    <source>
        <dbReference type="EMBL" id="QDS90258.1"/>
    </source>
</evidence>
<name>A0A517M5W4_9BACT</name>
<organism evidence="2 3">
    <name type="scientific">Rosistilla ulvae</name>
    <dbReference type="NCBI Taxonomy" id="1930277"/>
    <lineage>
        <taxon>Bacteria</taxon>
        <taxon>Pseudomonadati</taxon>
        <taxon>Planctomycetota</taxon>
        <taxon>Planctomycetia</taxon>
        <taxon>Pirellulales</taxon>
        <taxon>Pirellulaceae</taxon>
        <taxon>Rosistilla</taxon>
    </lineage>
</organism>
<dbReference type="RefSeq" id="WP_145348102.1">
    <property type="nucleotide sequence ID" value="NZ_CP036261.1"/>
</dbReference>
<accession>A0A517M5W4</accession>
<dbReference type="InterPro" id="IPR029471">
    <property type="entry name" value="HNH_5"/>
</dbReference>
<dbReference type="OrthoDB" id="3353854at2"/>
<dbReference type="Pfam" id="PF14279">
    <property type="entry name" value="HNH_5"/>
    <property type="match status" value="1"/>
</dbReference>